<dbReference type="AlphaFoldDB" id="X0TWV5"/>
<reference evidence="1" key="1">
    <citation type="journal article" date="2014" name="Front. Microbiol.">
        <title>High frequency of phylogenetically diverse reductive dehalogenase-homologous genes in deep subseafloor sedimentary metagenomes.</title>
        <authorList>
            <person name="Kawai M."/>
            <person name="Futagami T."/>
            <person name="Toyoda A."/>
            <person name="Takaki Y."/>
            <person name="Nishi S."/>
            <person name="Hori S."/>
            <person name="Arai W."/>
            <person name="Tsubouchi T."/>
            <person name="Morono Y."/>
            <person name="Uchiyama I."/>
            <person name="Ito T."/>
            <person name="Fujiyama A."/>
            <person name="Inagaki F."/>
            <person name="Takami H."/>
        </authorList>
    </citation>
    <scope>NUCLEOTIDE SEQUENCE</scope>
    <source>
        <strain evidence="1">Expedition CK06-06</strain>
    </source>
</reference>
<evidence type="ECO:0000313" key="1">
    <source>
        <dbReference type="EMBL" id="GAF98053.1"/>
    </source>
</evidence>
<gene>
    <name evidence="1" type="ORF">S01H1_24772</name>
</gene>
<sequence length="97" mass="10264">MKRLGMRARRPMLVGAFVLVFAGGIVVGLALPSCGRRPAAKGPARAPAATVPDVAPPLATYPWATAIERPGLPNFHKVSDSLYRGAQPTAEGFRELK</sequence>
<proteinExistence type="predicted"/>
<organism evidence="1">
    <name type="scientific">marine sediment metagenome</name>
    <dbReference type="NCBI Taxonomy" id="412755"/>
    <lineage>
        <taxon>unclassified sequences</taxon>
        <taxon>metagenomes</taxon>
        <taxon>ecological metagenomes</taxon>
    </lineage>
</organism>
<accession>X0TWV5</accession>
<dbReference type="Gene3D" id="3.90.190.10">
    <property type="entry name" value="Protein tyrosine phosphatase superfamily"/>
    <property type="match status" value="1"/>
</dbReference>
<dbReference type="InterPro" id="IPR029021">
    <property type="entry name" value="Prot-tyrosine_phosphatase-like"/>
</dbReference>
<comment type="caution">
    <text evidence="1">The sequence shown here is derived from an EMBL/GenBank/DDBJ whole genome shotgun (WGS) entry which is preliminary data.</text>
</comment>
<protein>
    <submittedName>
        <fullName evidence="1">Uncharacterized protein</fullName>
    </submittedName>
</protein>
<dbReference type="EMBL" id="BARS01014915">
    <property type="protein sequence ID" value="GAF98053.1"/>
    <property type="molecule type" value="Genomic_DNA"/>
</dbReference>
<feature type="non-terminal residue" evidence="1">
    <location>
        <position position="97"/>
    </location>
</feature>
<name>X0TWV5_9ZZZZ</name>